<dbReference type="PANTHER" id="PTHR13504:SF38">
    <property type="entry name" value="FIDO DOMAIN-CONTAINING PROTEIN"/>
    <property type="match status" value="1"/>
</dbReference>
<organism evidence="5 6">
    <name type="scientific">Adlercreutzia equolifaciens subsp. celatus</name>
    <dbReference type="NCBI Taxonomy" id="394340"/>
    <lineage>
        <taxon>Bacteria</taxon>
        <taxon>Bacillati</taxon>
        <taxon>Actinomycetota</taxon>
        <taxon>Coriobacteriia</taxon>
        <taxon>Eggerthellales</taxon>
        <taxon>Eggerthellaceae</taxon>
        <taxon>Adlercreutzia</taxon>
    </lineage>
</organism>
<feature type="binding site" evidence="2">
    <location>
        <begin position="253"/>
        <end position="260"/>
    </location>
    <ligand>
        <name>ATP</name>
        <dbReference type="ChEBI" id="CHEBI:30616"/>
    </ligand>
</feature>
<evidence type="ECO:0000313" key="5">
    <source>
        <dbReference type="EMBL" id="RDC42470.1"/>
    </source>
</evidence>
<dbReference type="EMBL" id="PPUT01000028">
    <property type="protein sequence ID" value="RDC42470.1"/>
    <property type="molecule type" value="Genomic_DNA"/>
</dbReference>
<feature type="site" description="Important for autoinhibition of adenylyltransferase activity" evidence="3">
    <location>
        <position position="124"/>
    </location>
</feature>
<sequence length="326" mass="36245">MPCAWQRSRLSALPFARMDQDKAGGMRRSGMGARYEIEELEYASGYEKMYGVTDEQLAFLSRHQDNLRRFEVEPTYDAALDADLERLARKRDELSRHGFDAAREEGSASEAFRVEFAHTTTALEGNGLTLAETAMVLERDLTIPGKPLHDHLEVMDADAAFIRVRKLAADGAPLSEEIVFDVHRLIAAHLEEADPGEYRWDMRYVTSSSMYPPPPARVPELMGALLASSLAHPGVATAALFHLVFEDIHPFGDGNGRTGRALLNLMLMEAGFPPIAFKADRESARRYYDAIAAFAGDVEHRDGTALLRLVIELEDQELGKRLALLG</sequence>
<feature type="active site" evidence="1">
    <location>
        <position position="249"/>
    </location>
</feature>
<dbReference type="AlphaFoldDB" id="A0A369NY42"/>
<dbReference type="PANTHER" id="PTHR13504">
    <property type="entry name" value="FIDO DOMAIN-CONTAINING PROTEIN DDB_G0283145"/>
    <property type="match status" value="1"/>
</dbReference>
<feature type="binding site" evidence="2">
    <location>
        <begin position="287"/>
        <end position="288"/>
    </location>
    <ligand>
        <name>ATP</name>
        <dbReference type="ChEBI" id="CHEBI:30616"/>
    </ligand>
</feature>
<dbReference type="InterPro" id="IPR040198">
    <property type="entry name" value="Fido_containing"/>
</dbReference>
<gene>
    <name evidence="5" type="ORF">C1850_09695</name>
</gene>
<dbReference type="GO" id="GO:0005524">
    <property type="term" value="F:ATP binding"/>
    <property type="evidence" value="ECO:0007669"/>
    <property type="project" value="UniProtKB-KW"/>
</dbReference>
<proteinExistence type="predicted"/>
<dbReference type="Pfam" id="PF02661">
    <property type="entry name" value="Fic"/>
    <property type="match status" value="1"/>
</dbReference>
<evidence type="ECO:0000259" key="4">
    <source>
        <dbReference type="PROSITE" id="PS51459"/>
    </source>
</evidence>
<dbReference type="PROSITE" id="PS51459">
    <property type="entry name" value="FIDO"/>
    <property type="match status" value="1"/>
</dbReference>
<accession>A0A369NY42</accession>
<feature type="domain" description="Fido" evidence="4">
    <location>
        <begin position="174"/>
        <end position="312"/>
    </location>
</feature>
<evidence type="ECO:0000256" key="3">
    <source>
        <dbReference type="PIRSR" id="PIRSR640198-3"/>
    </source>
</evidence>
<evidence type="ECO:0000256" key="2">
    <source>
        <dbReference type="PIRSR" id="PIRSR640198-2"/>
    </source>
</evidence>
<protein>
    <submittedName>
        <fullName evidence="5">Cell filamentation protein Fic</fullName>
    </submittedName>
</protein>
<dbReference type="InterPro" id="IPR003812">
    <property type="entry name" value="Fido"/>
</dbReference>
<evidence type="ECO:0000256" key="1">
    <source>
        <dbReference type="PIRSR" id="PIRSR640198-1"/>
    </source>
</evidence>
<reference evidence="5 6" key="1">
    <citation type="journal article" date="2018" name="Elife">
        <title>Discovery and characterization of a prevalent human gut bacterial enzyme sufficient for the inactivation of a family of plant toxins.</title>
        <authorList>
            <person name="Koppel N."/>
            <person name="Bisanz J.E."/>
            <person name="Pandelia M.E."/>
            <person name="Turnbaugh P.J."/>
            <person name="Balskus E.P."/>
        </authorList>
    </citation>
    <scope>NUCLEOTIDE SEQUENCE [LARGE SCALE GENOMIC DNA]</scope>
    <source>
        <strain evidence="5 6">OB21 GAM 11</strain>
    </source>
</reference>
<keyword evidence="2" id="KW-0067">ATP-binding</keyword>
<evidence type="ECO:0000313" key="6">
    <source>
        <dbReference type="Proteomes" id="UP000253805"/>
    </source>
</evidence>
<dbReference type="InterPro" id="IPR036597">
    <property type="entry name" value="Fido-like_dom_sf"/>
</dbReference>
<dbReference type="Gene3D" id="1.10.3290.10">
    <property type="entry name" value="Fido-like domain"/>
    <property type="match status" value="1"/>
</dbReference>
<keyword evidence="2" id="KW-0547">Nucleotide-binding</keyword>
<comment type="caution">
    <text evidence="5">The sequence shown here is derived from an EMBL/GenBank/DDBJ whole genome shotgun (WGS) entry which is preliminary data.</text>
</comment>
<dbReference type="Proteomes" id="UP000253805">
    <property type="component" value="Unassembled WGS sequence"/>
</dbReference>
<name>A0A369NY42_9ACTN</name>
<dbReference type="SUPFAM" id="SSF140931">
    <property type="entry name" value="Fic-like"/>
    <property type="match status" value="1"/>
</dbReference>